<gene>
    <name evidence="17" type="ORF">GRI38_01460</name>
</gene>
<feature type="transmembrane region" description="Helical" evidence="16">
    <location>
        <begin position="317"/>
        <end position="336"/>
    </location>
</feature>
<dbReference type="AlphaFoldDB" id="A0A844ZBP6"/>
<dbReference type="Proteomes" id="UP000433104">
    <property type="component" value="Unassembled WGS sequence"/>
</dbReference>
<feature type="transmembrane region" description="Helical" evidence="16">
    <location>
        <begin position="148"/>
        <end position="164"/>
    </location>
</feature>
<keyword evidence="17" id="KW-0131">Cell cycle</keyword>
<protein>
    <recommendedName>
        <fullName evidence="12">Probable peptidoglycan glycosyltransferase FtsW</fullName>
        <ecNumber evidence="14">2.4.99.28</ecNumber>
    </recommendedName>
    <alternativeName>
        <fullName evidence="13">Cell division protein FtsW</fullName>
    </alternativeName>
    <alternativeName>
        <fullName evidence="10">Cell wall polymerase</fullName>
    </alternativeName>
    <alternativeName>
        <fullName evidence="9">Peptidoglycan polymerase</fullName>
    </alternativeName>
</protein>
<evidence type="ECO:0000256" key="2">
    <source>
        <dbReference type="ARBA" id="ARBA00022676"/>
    </source>
</evidence>
<dbReference type="InterPro" id="IPR001182">
    <property type="entry name" value="FtsW/RodA"/>
</dbReference>
<feature type="transmembrane region" description="Helical" evidence="16">
    <location>
        <begin position="169"/>
        <end position="187"/>
    </location>
</feature>
<comment type="subcellular location">
    <subcellularLocation>
        <location evidence="1">Membrane</location>
        <topology evidence="1">Multi-pass membrane protein</topology>
    </subcellularLocation>
</comment>
<keyword evidence="7 16" id="KW-1133">Transmembrane helix</keyword>
<evidence type="ECO:0000256" key="11">
    <source>
        <dbReference type="ARBA" id="ARBA00038053"/>
    </source>
</evidence>
<feature type="transmembrane region" description="Helical" evidence="16">
    <location>
        <begin position="32"/>
        <end position="53"/>
    </location>
</feature>
<dbReference type="GO" id="GO:0008955">
    <property type="term" value="F:peptidoglycan glycosyltransferase activity"/>
    <property type="evidence" value="ECO:0007669"/>
    <property type="project" value="UniProtKB-EC"/>
</dbReference>
<keyword evidence="2" id="KW-0328">Glycosyltransferase</keyword>
<keyword evidence="5" id="KW-0133">Cell shape</keyword>
<organism evidence="17 18">
    <name type="scientific">Parapontixanthobacter aurantiacus</name>
    <dbReference type="NCBI Taxonomy" id="1463599"/>
    <lineage>
        <taxon>Bacteria</taxon>
        <taxon>Pseudomonadati</taxon>
        <taxon>Pseudomonadota</taxon>
        <taxon>Alphaproteobacteria</taxon>
        <taxon>Sphingomonadales</taxon>
        <taxon>Erythrobacteraceae</taxon>
        <taxon>Parapontixanthobacter</taxon>
    </lineage>
</organism>
<evidence type="ECO:0000256" key="12">
    <source>
        <dbReference type="ARBA" id="ARBA00041185"/>
    </source>
</evidence>
<dbReference type="GO" id="GO:0015648">
    <property type="term" value="F:lipid-linked peptidoglycan transporter activity"/>
    <property type="evidence" value="ECO:0007669"/>
    <property type="project" value="TreeGrafter"/>
</dbReference>
<dbReference type="EMBL" id="WTYW01000001">
    <property type="protein sequence ID" value="MXO84702.1"/>
    <property type="molecule type" value="Genomic_DNA"/>
</dbReference>
<dbReference type="EC" id="2.4.99.28" evidence="14"/>
<comment type="similarity">
    <text evidence="11">Belongs to the SEDS family. FtsW subfamily.</text>
</comment>
<evidence type="ECO:0000256" key="10">
    <source>
        <dbReference type="ARBA" id="ARBA00033270"/>
    </source>
</evidence>
<comment type="caution">
    <text evidence="17">The sequence shown here is derived from an EMBL/GenBank/DDBJ whole genome shotgun (WGS) entry which is preliminary data.</text>
</comment>
<evidence type="ECO:0000256" key="15">
    <source>
        <dbReference type="ARBA" id="ARBA00049902"/>
    </source>
</evidence>
<accession>A0A844ZBP6</accession>
<dbReference type="OrthoDB" id="9768187at2"/>
<feature type="transmembrane region" description="Helical" evidence="16">
    <location>
        <begin position="278"/>
        <end position="297"/>
    </location>
</feature>
<comment type="catalytic activity">
    <reaction evidence="15">
        <text>[GlcNAc-(1-&gt;4)-Mur2Ac(oyl-L-Ala-gamma-D-Glu-L-Lys-D-Ala-D-Ala)](n)-di-trans,octa-cis-undecaprenyl diphosphate + beta-D-GlcNAc-(1-&gt;4)-Mur2Ac(oyl-L-Ala-gamma-D-Glu-L-Lys-D-Ala-D-Ala)-di-trans,octa-cis-undecaprenyl diphosphate = [GlcNAc-(1-&gt;4)-Mur2Ac(oyl-L-Ala-gamma-D-Glu-L-Lys-D-Ala-D-Ala)](n+1)-di-trans,octa-cis-undecaprenyl diphosphate + di-trans,octa-cis-undecaprenyl diphosphate + H(+)</text>
        <dbReference type="Rhea" id="RHEA:23708"/>
        <dbReference type="Rhea" id="RHEA-COMP:9602"/>
        <dbReference type="Rhea" id="RHEA-COMP:9603"/>
        <dbReference type="ChEBI" id="CHEBI:15378"/>
        <dbReference type="ChEBI" id="CHEBI:58405"/>
        <dbReference type="ChEBI" id="CHEBI:60033"/>
        <dbReference type="ChEBI" id="CHEBI:78435"/>
        <dbReference type="EC" id="2.4.99.28"/>
    </reaction>
</comment>
<dbReference type="GO" id="GO:0032153">
    <property type="term" value="C:cell division site"/>
    <property type="evidence" value="ECO:0007669"/>
    <property type="project" value="TreeGrafter"/>
</dbReference>
<reference evidence="17 18" key="1">
    <citation type="submission" date="2019-12" db="EMBL/GenBank/DDBJ databases">
        <title>Genomic-based taxomic classification of the family Erythrobacteraceae.</title>
        <authorList>
            <person name="Xu L."/>
        </authorList>
    </citation>
    <scope>NUCLEOTIDE SEQUENCE [LARGE SCALE GENOMIC DNA]</scope>
    <source>
        <strain evidence="17 18">MCCC 1A09962</strain>
    </source>
</reference>
<evidence type="ECO:0000256" key="4">
    <source>
        <dbReference type="ARBA" id="ARBA00022692"/>
    </source>
</evidence>
<name>A0A844ZBP6_9SPHN</name>
<evidence type="ECO:0000256" key="14">
    <source>
        <dbReference type="ARBA" id="ARBA00044770"/>
    </source>
</evidence>
<evidence type="ECO:0000256" key="8">
    <source>
        <dbReference type="ARBA" id="ARBA00023136"/>
    </source>
</evidence>
<dbReference type="GO" id="GO:0051301">
    <property type="term" value="P:cell division"/>
    <property type="evidence" value="ECO:0007669"/>
    <property type="project" value="UniProtKB-KW"/>
</dbReference>
<dbReference type="GO" id="GO:0009252">
    <property type="term" value="P:peptidoglycan biosynthetic process"/>
    <property type="evidence" value="ECO:0007669"/>
    <property type="project" value="UniProtKB-KW"/>
</dbReference>
<feature type="transmembrane region" description="Helical" evidence="16">
    <location>
        <begin position="240"/>
        <end position="266"/>
    </location>
</feature>
<evidence type="ECO:0000256" key="7">
    <source>
        <dbReference type="ARBA" id="ARBA00022989"/>
    </source>
</evidence>
<evidence type="ECO:0000313" key="18">
    <source>
        <dbReference type="Proteomes" id="UP000433104"/>
    </source>
</evidence>
<proteinExistence type="inferred from homology"/>
<evidence type="ECO:0000256" key="1">
    <source>
        <dbReference type="ARBA" id="ARBA00004141"/>
    </source>
</evidence>
<dbReference type="GO" id="GO:0005886">
    <property type="term" value="C:plasma membrane"/>
    <property type="evidence" value="ECO:0007669"/>
    <property type="project" value="TreeGrafter"/>
</dbReference>
<dbReference type="Pfam" id="PF01098">
    <property type="entry name" value="FTSW_RODA_SPOVE"/>
    <property type="match status" value="1"/>
</dbReference>
<dbReference type="PANTHER" id="PTHR30474:SF2">
    <property type="entry name" value="PEPTIDOGLYCAN GLYCOSYLTRANSFERASE FTSW-RELATED"/>
    <property type="match status" value="1"/>
</dbReference>
<dbReference type="GO" id="GO:0008360">
    <property type="term" value="P:regulation of cell shape"/>
    <property type="evidence" value="ECO:0007669"/>
    <property type="project" value="UniProtKB-KW"/>
</dbReference>
<keyword evidence="4 16" id="KW-0812">Transmembrane</keyword>
<evidence type="ECO:0000256" key="9">
    <source>
        <dbReference type="ARBA" id="ARBA00032370"/>
    </source>
</evidence>
<feature type="transmembrane region" description="Helical" evidence="16">
    <location>
        <begin position="124"/>
        <end position="142"/>
    </location>
</feature>
<evidence type="ECO:0000256" key="5">
    <source>
        <dbReference type="ARBA" id="ARBA00022960"/>
    </source>
</evidence>
<keyword evidence="3" id="KW-0808">Transferase</keyword>
<feature type="transmembrane region" description="Helical" evidence="16">
    <location>
        <begin position="100"/>
        <end position="117"/>
    </location>
</feature>
<keyword evidence="18" id="KW-1185">Reference proteome</keyword>
<evidence type="ECO:0000256" key="13">
    <source>
        <dbReference type="ARBA" id="ARBA00041418"/>
    </source>
</evidence>
<keyword evidence="8 16" id="KW-0472">Membrane</keyword>
<evidence type="ECO:0000256" key="3">
    <source>
        <dbReference type="ARBA" id="ARBA00022679"/>
    </source>
</evidence>
<dbReference type="PANTHER" id="PTHR30474">
    <property type="entry name" value="CELL CYCLE PROTEIN"/>
    <property type="match status" value="1"/>
</dbReference>
<evidence type="ECO:0000256" key="6">
    <source>
        <dbReference type="ARBA" id="ARBA00022984"/>
    </source>
</evidence>
<sequence>MIISTIAVAAASPASARRLSTSAERLPDLYFFWKHLAWQALALGVLFGASLMSRETARRFALVLGGGMLFFMFLVPFIGTDINGARRWIDLGLRFQPSEFLKPAFAIALAWVFSWRMRDPNLPVRAVSLALTGVVVFLLALQPNFGEAVLFAGVWAVLVMLSGLSFARIGSLLGAGAALITATYFIYDNARHRIDSFLGGGTAFDQVDLAERTLLAGGWTGTGFWLGLKKMRLPEAHTDYIFSVIGEEFGLLACALILCLYLALAARVLMRMIDEDDLFTMLAGSGLTALIVGQAFINMLVNLRLFPSKGMTLPLVSYGGSSTIAMGLMVGLLLAITRRNPFLKRRTAGLAQLMGLGDEPARGRASIRGSAS</sequence>
<keyword evidence="6" id="KW-0573">Peptidoglycan synthesis</keyword>
<keyword evidence="17" id="KW-0132">Cell division</keyword>
<evidence type="ECO:0000256" key="16">
    <source>
        <dbReference type="SAM" id="Phobius"/>
    </source>
</evidence>
<feature type="transmembrane region" description="Helical" evidence="16">
    <location>
        <begin position="60"/>
        <end position="80"/>
    </location>
</feature>
<evidence type="ECO:0000313" key="17">
    <source>
        <dbReference type="EMBL" id="MXO84702.1"/>
    </source>
</evidence>